<evidence type="ECO:0000313" key="3">
    <source>
        <dbReference type="EMBL" id="SEB52739.1"/>
    </source>
</evidence>
<protein>
    <submittedName>
        <fullName evidence="3">DNA processing protein</fullName>
    </submittedName>
</protein>
<dbReference type="STRING" id="640635.SAMN04489806_0984"/>
<sequence length="289" mass="31455">MATTPRFSWAKTRLRIEEFGSAEAVLRLKFSNELLDDGFDQEIRTASQAIDSYEAQGFHLSTIRGDGYPRQLRTVHDAPPVLWWQGFHDVGDEDSVAIVGTRAPDEWGKEFARSLARLLAIQGVPVVSGLARGIDGVAMRASLEAGGRTIGVIGAGLGVYYPPEHRDLQDEVANSLLLSQFAPGTAVSKPKFPMRNITMSGFASLTVIVQAGETSGTMHQAKAAVKHGRPVIITSQVLRSAGWARDLKREGYEVTVVDTPREAFTAVQEIHRSRRAAAGDWGFGTLLRA</sequence>
<comment type="similarity">
    <text evidence="1">Belongs to the DprA/Smf family.</text>
</comment>
<gene>
    <name evidence="3" type="ORF">SAMN04489806_0984</name>
</gene>
<dbReference type="Pfam" id="PF02481">
    <property type="entry name" value="DNA_processg_A"/>
    <property type="match status" value="1"/>
</dbReference>
<dbReference type="InterPro" id="IPR003488">
    <property type="entry name" value="DprA"/>
</dbReference>
<evidence type="ECO:0000313" key="4">
    <source>
        <dbReference type="Proteomes" id="UP000199183"/>
    </source>
</evidence>
<accession>A0A1H4K2F2</accession>
<evidence type="ECO:0000259" key="2">
    <source>
        <dbReference type="Pfam" id="PF02481"/>
    </source>
</evidence>
<dbReference type="GO" id="GO:0009294">
    <property type="term" value="P:DNA-mediated transformation"/>
    <property type="evidence" value="ECO:0007669"/>
    <property type="project" value="InterPro"/>
</dbReference>
<organism evidence="3 4">
    <name type="scientific">Paramicrobacterium humi</name>
    <dbReference type="NCBI Taxonomy" id="640635"/>
    <lineage>
        <taxon>Bacteria</taxon>
        <taxon>Bacillati</taxon>
        <taxon>Actinomycetota</taxon>
        <taxon>Actinomycetes</taxon>
        <taxon>Micrococcales</taxon>
        <taxon>Microbacteriaceae</taxon>
        <taxon>Paramicrobacterium</taxon>
    </lineage>
</organism>
<name>A0A1H4K2F2_9MICO</name>
<proteinExistence type="inferred from homology"/>
<reference evidence="3 4" key="1">
    <citation type="submission" date="2016-10" db="EMBL/GenBank/DDBJ databases">
        <authorList>
            <person name="de Groot N.N."/>
        </authorList>
    </citation>
    <scope>NUCLEOTIDE SEQUENCE [LARGE SCALE GENOMIC DNA]</scope>
    <source>
        <strain evidence="3 4">DSM 21799</strain>
    </source>
</reference>
<dbReference type="InterPro" id="IPR057666">
    <property type="entry name" value="DrpA_SLOG"/>
</dbReference>
<dbReference type="Gene3D" id="3.40.50.450">
    <property type="match status" value="1"/>
</dbReference>
<keyword evidence="4" id="KW-1185">Reference proteome</keyword>
<dbReference type="SUPFAM" id="SSF102405">
    <property type="entry name" value="MCP/YpsA-like"/>
    <property type="match status" value="1"/>
</dbReference>
<dbReference type="PANTHER" id="PTHR43022">
    <property type="entry name" value="PROTEIN SMF"/>
    <property type="match status" value="1"/>
</dbReference>
<dbReference type="EMBL" id="FNRY01000001">
    <property type="protein sequence ID" value="SEB52739.1"/>
    <property type="molecule type" value="Genomic_DNA"/>
</dbReference>
<feature type="domain" description="Smf/DprA SLOG" evidence="2">
    <location>
        <begin position="62"/>
        <end position="239"/>
    </location>
</feature>
<dbReference type="PANTHER" id="PTHR43022:SF1">
    <property type="entry name" value="PROTEIN SMF"/>
    <property type="match status" value="1"/>
</dbReference>
<dbReference type="Proteomes" id="UP000199183">
    <property type="component" value="Unassembled WGS sequence"/>
</dbReference>
<dbReference type="AlphaFoldDB" id="A0A1H4K2F2"/>
<evidence type="ECO:0000256" key="1">
    <source>
        <dbReference type="ARBA" id="ARBA00006525"/>
    </source>
</evidence>